<gene>
    <name evidence="4" type="ORF">CLAFUR5_03081</name>
</gene>
<comment type="similarity">
    <text evidence="1">Belongs to the short-chain dehydrogenases/reductases (SDR) family.</text>
</comment>
<dbReference type="RefSeq" id="XP_047758707.1">
    <property type="nucleotide sequence ID" value="XM_047902229.1"/>
</dbReference>
<dbReference type="KEGG" id="ffu:CLAFUR5_03081"/>
<dbReference type="Pfam" id="PF00106">
    <property type="entry name" value="adh_short"/>
    <property type="match status" value="1"/>
</dbReference>
<name>A0A9Q8P5W7_PASFU</name>
<dbReference type="Proteomes" id="UP000756132">
    <property type="component" value="Chromosome 2"/>
</dbReference>
<keyword evidence="2" id="KW-0560">Oxidoreductase</keyword>
<reference evidence="4" key="1">
    <citation type="submission" date="2021-12" db="EMBL/GenBank/DDBJ databases">
        <authorList>
            <person name="Zaccaron A."/>
            <person name="Stergiopoulos I."/>
        </authorList>
    </citation>
    <scope>NUCLEOTIDE SEQUENCE</scope>
    <source>
        <strain evidence="4">Race5_Kim</strain>
    </source>
</reference>
<reference evidence="4" key="2">
    <citation type="journal article" date="2022" name="Microb. Genom.">
        <title>A chromosome-scale genome assembly of the tomato pathogen Cladosporium fulvum reveals a compartmentalized genome architecture and the presence of a dispensable chromosome.</title>
        <authorList>
            <person name="Zaccaron A.Z."/>
            <person name="Chen L.H."/>
            <person name="Samaras A."/>
            <person name="Stergiopoulos I."/>
        </authorList>
    </citation>
    <scope>NUCLEOTIDE SEQUENCE</scope>
    <source>
        <strain evidence="4">Race5_Kim</strain>
    </source>
</reference>
<dbReference type="InterPro" id="IPR002347">
    <property type="entry name" value="SDR_fam"/>
</dbReference>
<organism evidence="4 5">
    <name type="scientific">Passalora fulva</name>
    <name type="common">Tomato leaf mold</name>
    <name type="synonym">Cladosporium fulvum</name>
    <dbReference type="NCBI Taxonomy" id="5499"/>
    <lineage>
        <taxon>Eukaryota</taxon>
        <taxon>Fungi</taxon>
        <taxon>Dikarya</taxon>
        <taxon>Ascomycota</taxon>
        <taxon>Pezizomycotina</taxon>
        <taxon>Dothideomycetes</taxon>
        <taxon>Dothideomycetidae</taxon>
        <taxon>Mycosphaerellales</taxon>
        <taxon>Mycosphaerellaceae</taxon>
        <taxon>Fulvia</taxon>
    </lineage>
</organism>
<dbReference type="GeneID" id="71982959"/>
<keyword evidence="5" id="KW-1185">Reference proteome</keyword>
<protein>
    <submittedName>
        <fullName evidence="4">Short-chain dehydrogenase/reductase ascJ</fullName>
    </submittedName>
</protein>
<dbReference type="InterPro" id="IPR036291">
    <property type="entry name" value="NAD(P)-bd_dom_sf"/>
</dbReference>
<feature type="region of interest" description="Disordered" evidence="3">
    <location>
        <begin position="279"/>
        <end position="309"/>
    </location>
</feature>
<evidence type="ECO:0000313" key="4">
    <source>
        <dbReference type="EMBL" id="UJO14341.1"/>
    </source>
</evidence>
<evidence type="ECO:0000256" key="3">
    <source>
        <dbReference type="SAM" id="MobiDB-lite"/>
    </source>
</evidence>
<evidence type="ECO:0000256" key="2">
    <source>
        <dbReference type="ARBA" id="ARBA00023002"/>
    </source>
</evidence>
<accession>A0A9Q8P5W7</accession>
<sequence>MTYQFHPPTNSALRDKVVVLTGGAAGIGAAAVRLLHEAGAHVFFGDVLDDAGRALEQELTYGATVKFVHCDVTSYRDNLALFDIAFNSFGRIDHAWANAGIVEQGNIFDPKLSLEGVKEEPSKSLSVVDVNLKGPIYFARIAAVYLRQGSQQSDRSLTLTSSVGGFREDPGLWVYVPAKHGVLGLMRMLQDPLSKASPKIRTNAICPWATKTHMFEGNEEQWTAAGLPANSPDDVARIVVGVLADSKVSGGTIYIEGGRAWDIEAGLLKTRPQWLGERQTADLDGGTQVLGGGEGWTAGQKDSPVKSKL</sequence>
<dbReference type="GO" id="GO:0016491">
    <property type="term" value="F:oxidoreductase activity"/>
    <property type="evidence" value="ECO:0007669"/>
    <property type="project" value="UniProtKB-KW"/>
</dbReference>
<dbReference type="SUPFAM" id="SSF51735">
    <property type="entry name" value="NAD(P)-binding Rossmann-fold domains"/>
    <property type="match status" value="1"/>
</dbReference>
<dbReference type="PANTHER" id="PTHR43180:SF86">
    <property type="entry name" value="DEHYDROGENASE, PUTATIVE (AFU_ORTHOLOGUE AFUA_3G00290)-RELATED"/>
    <property type="match status" value="1"/>
</dbReference>
<dbReference type="PANTHER" id="PTHR43180">
    <property type="entry name" value="3-OXOACYL-(ACYL-CARRIER-PROTEIN) REDUCTASE (AFU_ORTHOLOGUE AFUA_6G11210)"/>
    <property type="match status" value="1"/>
</dbReference>
<proteinExistence type="inferred from homology"/>
<dbReference type="EMBL" id="CP090164">
    <property type="protein sequence ID" value="UJO14341.1"/>
    <property type="molecule type" value="Genomic_DNA"/>
</dbReference>
<dbReference type="OrthoDB" id="37659at2759"/>
<dbReference type="AlphaFoldDB" id="A0A9Q8P5W7"/>
<evidence type="ECO:0000313" key="5">
    <source>
        <dbReference type="Proteomes" id="UP000756132"/>
    </source>
</evidence>
<evidence type="ECO:0000256" key="1">
    <source>
        <dbReference type="ARBA" id="ARBA00006484"/>
    </source>
</evidence>
<dbReference type="PRINTS" id="PR00081">
    <property type="entry name" value="GDHRDH"/>
</dbReference>
<dbReference type="Gene3D" id="3.40.50.720">
    <property type="entry name" value="NAD(P)-binding Rossmann-like Domain"/>
    <property type="match status" value="1"/>
</dbReference>